<comment type="caution">
    <text evidence="1">The sequence shown here is derived from an EMBL/GenBank/DDBJ whole genome shotgun (WGS) entry which is preliminary data.</text>
</comment>
<dbReference type="Gene3D" id="1.10.340.20">
    <property type="entry name" value="Apc36109-like domain"/>
    <property type="match status" value="1"/>
</dbReference>
<dbReference type="EMBL" id="MAYT01000001">
    <property type="protein sequence ID" value="OCA92579.1"/>
    <property type="molecule type" value="Genomic_DNA"/>
</dbReference>
<gene>
    <name evidence="1" type="ORF">A8F95_02465</name>
</gene>
<dbReference type="SUPFAM" id="SSF116922">
    <property type="entry name" value="YugE-like"/>
    <property type="match status" value="1"/>
</dbReference>
<keyword evidence="2" id="KW-1185">Reference proteome</keyword>
<dbReference type="Proteomes" id="UP000092578">
    <property type="component" value="Unassembled WGS sequence"/>
</dbReference>
<sequence>MVNKFLKDNYKKTFTIVEEIINQWDPLDLLAIDCPCDEYEFEIRQVAAAALRIDNAEELVREITEILYKAFDEDFKKSKDCLEIANKITNRLIS</sequence>
<evidence type="ECO:0000313" key="1">
    <source>
        <dbReference type="EMBL" id="OCA92579.1"/>
    </source>
</evidence>
<dbReference type="InterPro" id="IPR015053">
    <property type="entry name" value="DUF1871"/>
</dbReference>
<evidence type="ECO:0000313" key="2">
    <source>
        <dbReference type="Proteomes" id="UP000092578"/>
    </source>
</evidence>
<protein>
    <recommendedName>
        <fullName evidence="3">DUF1871 domain-containing protein</fullName>
    </recommendedName>
</protein>
<dbReference type="Pfam" id="PF08958">
    <property type="entry name" value="DUF1871"/>
    <property type="match status" value="1"/>
</dbReference>
<dbReference type="RefSeq" id="WP_065409068.1">
    <property type="nucleotide sequence ID" value="NZ_MAYT01000001.1"/>
</dbReference>
<dbReference type="InterPro" id="IPR023162">
    <property type="entry name" value="Apc36109-like_dom_sf"/>
</dbReference>
<accession>A0A1B9B916</accession>
<dbReference type="AlphaFoldDB" id="A0A1B9B916"/>
<proteinExistence type="predicted"/>
<reference evidence="2" key="1">
    <citation type="submission" date="2016-05" db="EMBL/GenBank/DDBJ databases">
        <authorList>
            <person name="Liu B."/>
            <person name="Wang J."/>
            <person name="Zhu Y."/>
            <person name="Liu G."/>
            <person name="Chen Q."/>
            <person name="Chen Z."/>
            <person name="Lan J."/>
            <person name="Che J."/>
            <person name="Ge C."/>
            <person name="Shi H."/>
            <person name="Pan Z."/>
            <person name="Liu X."/>
        </authorList>
    </citation>
    <scope>NUCLEOTIDE SEQUENCE [LARGE SCALE GENOMIC DNA]</scope>
    <source>
        <strain evidence="2">FJAT-27215</strain>
    </source>
</reference>
<organism evidence="1 2">
    <name type="scientific">Pseudobacillus wudalianchiensis</name>
    <dbReference type="NCBI Taxonomy" id="1743143"/>
    <lineage>
        <taxon>Bacteria</taxon>
        <taxon>Bacillati</taxon>
        <taxon>Bacillota</taxon>
        <taxon>Bacilli</taxon>
        <taxon>Bacillales</taxon>
        <taxon>Bacillaceae</taxon>
        <taxon>Pseudobacillus</taxon>
    </lineage>
</organism>
<name>A0A1B9B916_9BACI</name>
<evidence type="ECO:0008006" key="3">
    <source>
        <dbReference type="Google" id="ProtNLM"/>
    </source>
</evidence>